<dbReference type="SUPFAM" id="SSF55486">
    <property type="entry name" value="Metalloproteases ('zincins'), catalytic domain"/>
    <property type="match status" value="1"/>
</dbReference>
<evidence type="ECO:0000259" key="12">
    <source>
        <dbReference type="Pfam" id="PF11838"/>
    </source>
</evidence>
<keyword evidence="5" id="KW-0378">Hydrolase</keyword>
<evidence type="ECO:0000256" key="6">
    <source>
        <dbReference type="ARBA" id="ARBA00022833"/>
    </source>
</evidence>
<dbReference type="InterPro" id="IPR014782">
    <property type="entry name" value="Peptidase_M1_dom"/>
</dbReference>
<dbReference type="Gene3D" id="1.10.390.10">
    <property type="entry name" value="Neutral Protease Domain 2"/>
    <property type="match status" value="1"/>
</dbReference>
<dbReference type="FunFam" id="1.10.390.10:FF:000006">
    <property type="entry name" value="Puromycin-sensitive aminopeptidase"/>
    <property type="match status" value="1"/>
</dbReference>
<dbReference type="InterPro" id="IPR024571">
    <property type="entry name" value="ERAP1-like_C_dom"/>
</dbReference>
<dbReference type="GO" id="GO:0005737">
    <property type="term" value="C:cytoplasm"/>
    <property type="evidence" value="ECO:0007669"/>
    <property type="project" value="TreeGrafter"/>
</dbReference>
<dbReference type="PANTHER" id="PTHR11533">
    <property type="entry name" value="PROTEASE M1 ZINC METALLOPROTEASE"/>
    <property type="match status" value="1"/>
</dbReference>
<name>A0A4W6F7E4_LATCA</name>
<proteinExistence type="inferred from homology"/>
<reference evidence="13" key="3">
    <citation type="submission" date="2025-09" db="UniProtKB">
        <authorList>
            <consortium name="Ensembl"/>
        </authorList>
    </citation>
    <scope>IDENTIFICATION</scope>
</reference>
<keyword evidence="3" id="KW-0645">Protease</keyword>
<dbReference type="GO" id="GO:0043171">
    <property type="term" value="P:peptide catabolic process"/>
    <property type="evidence" value="ECO:0007669"/>
    <property type="project" value="TreeGrafter"/>
</dbReference>
<dbReference type="Pfam" id="PF01433">
    <property type="entry name" value="Peptidase_M1"/>
    <property type="match status" value="1"/>
</dbReference>
<feature type="site" description="Transition state stabilizer" evidence="10">
    <location>
        <position position="192"/>
    </location>
</feature>
<dbReference type="GO" id="GO:0008270">
    <property type="term" value="F:zinc ion binding"/>
    <property type="evidence" value="ECO:0007669"/>
    <property type="project" value="InterPro"/>
</dbReference>
<evidence type="ECO:0000256" key="8">
    <source>
        <dbReference type="PIRSR" id="PIRSR634016-1"/>
    </source>
</evidence>
<feature type="domain" description="ERAP1-like C-terminal" evidence="12">
    <location>
        <begin position="312"/>
        <end position="638"/>
    </location>
</feature>
<dbReference type="GO" id="GO:0005886">
    <property type="term" value="C:plasma membrane"/>
    <property type="evidence" value="ECO:0007669"/>
    <property type="project" value="TreeGrafter"/>
</dbReference>
<sequence>PLLIISKSFLSCFQIRIWARRTAIEQGQGHYALNVTGPVLDFFQLYYNISYPLSKSDQIALPDFYFGAMENWGLVTYRETKLLYDPLTSSNRNKETTATIIAHELAHMWFGNLVTLQWWNEVWLNEGFASYVSYLGADHAEPAWNVKDLIILDEVHRVFAVDALTSSHPLSSKEDSIILPDQISEQFDVISYSKVHRAYYMYSITHYSMKNSDTVYNKSQKMEANNVSLPRPVNDIMNCWVLQMGFPVVTIDTTTGKVSQKYFLLDPESNIKVKSPYNYEWLIPVRWMKSGEVQRDIWWLMEKEGMCNDSLWVLANINITGYYRVNYDHGNWERLITQLNSEHQVIPVINRAQLMDDAFNLARAQLVSTTLALKTTSYLLMETEYIPWQSALDNLHYYYLMLDCTEVYQPMQDYIKKLVTPLFLYFKNMTSNWTHIPDRLTDQYNQVNAIRMACRTGVTECQDLTTTWFKQWMDSPQENLIDPNLRSAVYCSAMAAGGEAEWEFGWWQFQGSSVASEASKLMSALACTKNKTLLERYLSYTLNPAMIRKQDATSVITSVASNRVGHSLAWDFVRKQWEYMFTQYGVGSFSFASMISEVTARFSTEAELQQLEEFVEENSAVGFGSATLAVKQAVERTKANIKWLHQNKQEILDWFNSQIQA</sequence>
<dbReference type="GeneTree" id="ENSGT00940000154876"/>
<evidence type="ECO:0000256" key="10">
    <source>
        <dbReference type="PIRSR" id="PIRSR634016-4"/>
    </source>
</evidence>
<keyword evidence="14" id="KW-1185">Reference proteome</keyword>
<dbReference type="InterPro" id="IPR050344">
    <property type="entry name" value="Peptidase_M1_aminopeptidases"/>
</dbReference>
<dbReference type="GO" id="GO:0006508">
    <property type="term" value="P:proteolysis"/>
    <property type="evidence" value="ECO:0007669"/>
    <property type="project" value="UniProtKB-KW"/>
</dbReference>
<feature type="binding site" evidence="9">
    <location>
        <position position="126"/>
    </location>
    <ligand>
        <name>Zn(2+)</name>
        <dbReference type="ChEBI" id="CHEBI:29105"/>
        <note>catalytic</note>
    </ligand>
</feature>
<evidence type="ECO:0000313" key="14">
    <source>
        <dbReference type="Proteomes" id="UP000314980"/>
    </source>
</evidence>
<keyword evidence="6 9" id="KW-0862">Zinc</keyword>
<dbReference type="Gene3D" id="1.25.50.20">
    <property type="match status" value="1"/>
</dbReference>
<comment type="similarity">
    <text evidence="1">Belongs to the peptidase M1 family.</text>
</comment>
<dbReference type="GO" id="GO:0070006">
    <property type="term" value="F:metalloaminopeptidase activity"/>
    <property type="evidence" value="ECO:0007669"/>
    <property type="project" value="TreeGrafter"/>
</dbReference>
<keyword evidence="7" id="KW-0482">Metalloprotease</keyword>
<dbReference type="Ensembl" id="ENSLCAT00010047774.1">
    <property type="protein sequence ID" value="ENSLCAP00010046645.1"/>
    <property type="gene ID" value="ENSLCAG00010021562.1"/>
</dbReference>
<evidence type="ECO:0000256" key="7">
    <source>
        <dbReference type="ARBA" id="ARBA00023049"/>
    </source>
</evidence>
<dbReference type="InterPro" id="IPR034016">
    <property type="entry name" value="M1_APN-typ"/>
</dbReference>
<evidence type="ECO:0000256" key="5">
    <source>
        <dbReference type="ARBA" id="ARBA00022801"/>
    </source>
</evidence>
<dbReference type="CDD" id="cd09601">
    <property type="entry name" value="M1_APN-Q_like"/>
    <property type="match status" value="1"/>
</dbReference>
<evidence type="ECO:0000313" key="13">
    <source>
        <dbReference type="Ensembl" id="ENSLCAP00010046645.1"/>
    </source>
</evidence>
<feature type="binding site" evidence="9">
    <location>
        <position position="103"/>
    </location>
    <ligand>
        <name>Zn(2+)</name>
        <dbReference type="ChEBI" id="CHEBI:29105"/>
        <note>catalytic</note>
    </ligand>
</feature>
<reference evidence="14" key="1">
    <citation type="submission" date="2015-09" db="EMBL/GenBank/DDBJ databases">
        <authorList>
            <person name="Sai Rama Sridatta P."/>
        </authorList>
    </citation>
    <scope>NUCLEOTIDE SEQUENCE [LARGE SCALE GENOMIC DNA]</scope>
</reference>
<evidence type="ECO:0000256" key="4">
    <source>
        <dbReference type="ARBA" id="ARBA00022723"/>
    </source>
</evidence>
<dbReference type="Proteomes" id="UP000314980">
    <property type="component" value="Unassembled WGS sequence"/>
</dbReference>
<dbReference type="FunFam" id="1.25.50.20:FF:000012">
    <property type="entry name" value="Aminopeptidase N"/>
    <property type="match status" value="1"/>
</dbReference>
<dbReference type="Gene3D" id="2.60.40.1910">
    <property type="match status" value="1"/>
</dbReference>
<feature type="active site" description="Proton acceptor" evidence="8">
    <location>
        <position position="104"/>
    </location>
</feature>
<evidence type="ECO:0000256" key="9">
    <source>
        <dbReference type="PIRSR" id="PIRSR634016-3"/>
    </source>
</evidence>
<dbReference type="PANTHER" id="PTHR11533:SF271">
    <property type="entry name" value="AMINOPEPTIDASE"/>
    <property type="match status" value="1"/>
</dbReference>
<dbReference type="PRINTS" id="PR00756">
    <property type="entry name" value="ALADIPTASE"/>
</dbReference>
<dbReference type="InterPro" id="IPR027268">
    <property type="entry name" value="Peptidase_M4/M1_CTD_sf"/>
</dbReference>
<dbReference type="Pfam" id="PF11838">
    <property type="entry name" value="ERAP1_C"/>
    <property type="match status" value="1"/>
</dbReference>
<comment type="cofactor">
    <cofactor evidence="9">
        <name>Zn(2+)</name>
        <dbReference type="ChEBI" id="CHEBI:29105"/>
    </cofactor>
    <text evidence="9">Binds 1 zinc ion per subunit.</text>
</comment>
<evidence type="ECO:0000256" key="3">
    <source>
        <dbReference type="ARBA" id="ARBA00022670"/>
    </source>
</evidence>
<feature type="binding site" evidence="9">
    <location>
        <position position="107"/>
    </location>
    <ligand>
        <name>Zn(2+)</name>
        <dbReference type="ChEBI" id="CHEBI:29105"/>
        <note>catalytic</note>
    </ligand>
</feature>
<protein>
    <submittedName>
        <fullName evidence="13">Alanyl aminopeptidase, membrane</fullName>
    </submittedName>
</protein>
<accession>A0A4W6F7E4</accession>
<gene>
    <name evidence="13" type="primary">ANPEP</name>
</gene>
<dbReference type="GO" id="GO:0042277">
    <property type="term" value="F:peptide binding"/>
    <property type="evidence" value="ECO:0007669"/>
    <property type="project" value="TreeGrafter"/>
</dbReference>
<evidence type="ECO:0000259" key="11">
    <source>
        <dbReference type="Pfam" id="PF01433"/>
    </source>
</evidence>
<evidence type="ECO:0000256" key="2">
    <source>
        <dbReference type="ARBA" id="ARBA00022438"/>
    </source>
</evidence>
<dbReference type="AlphaFoldDB" id="A0A4W6F7E4"/>
<organism evidence="13 14">
    <name type="scientific">Lates calcarifer</name>
    <name type="common">Barramundi</name>
    <name type="synonym">Holocentrus calcarifer</name>
    <dbReference type="NCBI Taxonomy" id="8187"/>
    <lineage>
        <taxon>Eukaryota</taxon>
        <taxon>Metazoa</taxon>
        <taxon>Chordata</taxon>
        <taxon>Craniata</taxon>
        <taxon>Vertebrata</taxon>
        <taxon>Euteleostomi</taxon>
        <taxon>Actinopterygii</taxon>
        <taxon>Neopterygii</taxon>
        <taxon>Teleostei</taxon>
        <taxon>Neoteleostei</taxon>
        <taxon>Acanthomorphata</taxon>
        <taxon>Carangaria</taxon>
        <taxon>Carangaria incertae sedis</taxon>
        <taxon>Centropomidae</taxon>
        <taxon>Lates</taxon>
    </lineage>
</organism>
<evidence type="ECO:0000256" key="1">
    <source>
        <dbReference type="ARBA" id="ARBA00010136"/>
    </source>
</evidence>
<dbReference type="InterPro" id="IPR001930">
    <property type="entry name" value="Peptidase_M1"/>
</dbReference>
<dbReference type="FunFam" id="2.60.40.1910:FF:000006">
    <property type="entry name" value="Aminopeptidase"/>
    <property type="match status" value="1"/>
</dbReference>
<dbReference type="GO" id="GO:0005615">
    <property type="term" value="C:extracellular space"/>
    <property type="evidence" value="ECO:0007669"/>
    <property type="project" value="TreeGrafter"/>
</dbReference>
<keyword evidence="4 9" id="KW-0479">Metal-binding</keyword>
<reference evidence="13" key="2">
    <citation type="submission" date="2025-08" db="UniProtKB">
        <authorList>
            <consortium name="Ensembl"/>
        </authorList>
    </citation>
    <scope>IDENTIFICATION</scope>
</reference>
<feature type="domain" description="Peptidase M1 membrane alanine aminopeptidase" evidence="11">
    <location>
        <begin position="31"/>
        <end position="201"/>
    </location>
</feature>
<keyword evidence="2" id="KW-0031">Aminopeptidase</keyword>